<dbReference type="SMART" id="SM00414">
    <property type="entry name" value="H2A"/>
    <property type="match status" value="1"/>
</dbReference>
<keyword evidence="6" id="KW-0539">Nucleus</keyword>
<comment type="subcellular location">
    <subcellularLocation>
        <location evidence="2">Chromosome</location>
    </subcellularLocation>
    <subcellularLocation>
        <location evidence="6">Nucleus</location>
    </subcellularLocation>
</comment>
<proteinExistence type="inferred from homology"/>
<evidence type="ECO:0000256" key="7">
    <source>
        <dbReference type="SAM" id="MobiDB-lite"/>
    </source>
</evidence>
<evidence type="ECO:0000256" key="3">
    <source>
        <dbReference type="ARBA" id="ARBA00011538"/>
    </source>
</evidence>
<dbReference type="Proteomes" id="UP000282613">
    <property type="component" value="Unassembled WGS sequence"/>
</dbReference>
<evidence type="ECO:0000256" key="2">
    <source>
        <dbReference type="ARBA" id="ARBA00004286"/>
    </source>
</evidence>
<dbReference type="SUPFAM" id="SSF47113">
    <property type="entry name" value="Histone-fold"/>
    <property type="match status" value="1"/>
</dbReference>
<feature type="region of interest" description="Disordered" evidence="7">
    <location>
        <begin position="1"/>
        <end position="54"/>
    </location>
</feature>
<evidence type="ECO:0000256" key="4">
    <source>
        <dbReference type="ARBA" id="ARBA00022454"/>
    </source>
</evidence>
<keyword evidence="4 6" id="KW-0158">Chromosome</keyword>
<dbReference type="Pfam" id="PF16211">
    <property type="entry name" value="Histone_H2A_C"/>
    <property type="match status" value="1"/>
</dbReference>
<dbReference type="AlphaFoldDB" id="A0A0R3WCD4"/>
<dbReference type="GO" id="GO:0000786">
    <property type="term" value="C:nucleosome"/>
    <property type="evidence" value="ECO:0007669"/>
    <property type="project" value="UniProtKB-KW"/>
</dbReference>
<name>A0A0R3WCD4_TAEAS</name>
<dbReference type="GO" id="GO:0003677">
    <property type="term" value="F:DNA binding"/>
    <property type="evidence" value="ECO:0007669"/>
    <property type="project" value="UniProtKB-KW"/>
</dbReference>
<keyword evidence="10" id="KW-1185">Reference proteome</keyword>
<comment type="function">
    <text evidence="1">Core component of nucleosome. Nucleosomes wrap and compact DNA into chromatin, limiting DNA accessibility to the cellular machineries which require DNA as a template. Histones thereby play a central role in transcription regulation, DNA repair, DNA replication and chromosomal stability. DNA accessibility is regulated via a complex set of post-translational modifications of histones, also called histone code, and nucleosome remodeling.</text>
</comment>
<dbReference type="GO" id="GO:0046982">
    <property type="term" value="F:protein heterodimerization activity"/>
    <property type="evidence" value="ECO:0007669"/>
    <property type="project" value="InterPro"/>
</dbReference>
<dbReference type="EMBL" id="UYRS01018784">
    <property type="protein sequence ID" value="VDK40103.1"/>
    <property type="molecule type" value="Genomic_DNA"/>
</dbReference>
<evidence type="ECO:0000256" key="1">
    <source>
        <dbReference type="ARBA" id="ARBA00002001"/>
    </source>
</evidence>
<feature type="domain" description="Histone H2A C-terminal" evidence="8">
    <location>
        <begin position="105"/>
        <end position="138"/>
    </location>
</feature>
<accession>A0A0R3WCD4</accession>
<evidence type="ECO:0000256" key="5">
    <source>
        <dbReference type="ARBA" id="ARBA00023269"/>
    </source>
</evidence>
<protein>
    <recommendedName>
        <fullName evidence="6">Histone H2A</fullName>
    </recommendedName>
</protein>
<evidence type="ECO:0000313" key="10">
    <source>
        <dbReference type="Proteomes" id="UP000282613"/>
    </source>
</evidence>
<dbReference type="InterPro" id="IPR009072">
    <property type="entry name" value="Histone-fold"/>
</dbReference>
<evidence type="ECO:0000313" key="9">
    <source>
        <dbReference type="EMBL" id="VDK40103.1"/>
    </source>
</evidence>
<reference evidence="9 10" key="2">
    <citation type="submission" date="2018-11" db="EMBL/GenBank/DDBJ databases">
        <authorList>
            <consortium name="Pathogen Informatics"/>
        </authorList>
    </citation>
    <scope>NUCLEOTIDE SEQUENCE [LARGE SCALE GENOMIC DNA]</scope>
</reference>
<feature type="compositionally biased region" description="Basic and acidic residues" evidence="7">
    <location>
        <begin position="28"/>
        <end position="38"/>
    </location>
</feature>
<keyword evidence="6" id="KW-0238">DNA-binding</keyword>
<gene>
    <name evidence="9" type="ORF">TASK_LOCUS8360</name>
</gene>
<dbReference type="InterPro" id="IPR032454">
    <property type="entry name" value="Histone_H2A_C"/>
</dbReference>
<evidence type="ECO:0000256" key="6">
    <source>
        <dbReference type="RuleBase" id="RU003767"/>
    </source>
</evidence>
<organism evidence="11">
    <name type="scientific">Taenia asiatica</name>
    <name type="common">Asian tapeworm</name>
    <dbReference type="NCBI Taxonomy" id="60517"/>
    <lineage>
        <taxon>Eukaryota</taxon>
        <taxon>Metazoa</taxon>
        <taxon>Spiralia</taxon>
        <taxon>Lophotrochozoa</taxon>
        <taxon>Platyhelminthes</taxon>
        <taxon>Cestoda</taxon>
        <taxon>Eucestoda</taxon>
        <taxon>Cyclophyllidea</taxon>
        <taxon>Taeniidae</taxon>
        <taxon>Taenia</taxon>
    </lineage>
</organism>
<evidence type="ECO:0000313" key="11">
    <source>
        <dbReference type="WBParaSite" id="TASK_0000835901-mRNA-1"/>
    </source>
</evidence>
<dbReference type="PRINTS" id="PR00620">
    <property type="entry name" value="HISTONEH2A"/>
</dbReference>
<dbReference type="InterPro" id="IPR002119">
    <property type="entry name" value="Histone_H2A"/>
</dbReference>
<dbReference type="Gene3D" id="1.10.20.10">
    <property type="entry name" value="Histone, subunit A"/>
    <property type="match status" value="2"/>
</dbReference>
<keyword evidence="5 6" id="KW-0544">Nucleosome core</keyword>
<dbReference type="GO" id="GO:0005634">
    <property type="term" value="C:nucleus"/>
    <property type="evidence" value="ECO:0007669"/>
    <property type="project" value="UniProtKB-SubCell"/>
</dbReference>
<evidence type="ECO:0000259" key="8">
    <source>
        <dbReference type="Pfam" id="PF16211"/>
    </source>
</evidence>
<comment type="subunit">
    <text evidence="3 6">The nucleosome is a histone octamer containing two molecules each of H2A, H2B, H3 and H4 assembled in one H3-H4 heterotetramer and two H2A-H2B heterodimers. The octamer wraps approximately 147 bp of DNA.</text>
</comment>
<dbReference type="PANTHER" id="PTHR23430">
    <property type="entry name" value="HISTONE H2A"/>
    <property type="match status" value="1"/>
</dbReference>
<sequence>MADAVVGAMQHDKMGKPMAEGVGGGEPMRCRGESERKGRGGKSQVKAKPRSVRAGVQLPVGRVHRKSRRGNYAERVRVGALVYLAAVLAGIRGCRGTGLAICNEEDLNTLLSDVAIVQRGALHKNIHAMLLPKRTEKPVGGKE</sequence>
<dbReference type="STRING" id="60517.A0A0R3WCD4"/>
<comment type="similarity">
    <text evidence="6">Belongs to the histone H2A family.</text>
</comment>
<dbReference type="WBParaSite" id="TASK_0000835901-mRNA-1">
    <property type="protein sequence ID" value="TASK_0000835901-mRNA-1"/>
    <property type="gene ID" value="TASK_0000835901"/>
</dbReference>
<reference evidence="11" key="1">
    <citation type="submission" date="2017-02" db="UniProtKB">
        <authorList>
            <consortium name="WormBaseParasite"/>
        </authorList>
    </citation>
    <scope>IDENTIFICATION</scope>
</reference>
<dbReference type="GO" id="GO:0030527">
    <property type="term" value="F:structural constituent of chromatin"/>
    <property type="evidence" value="ECO:0007669"/>
    <property type="project" value="InterPro"/>
</dbReference>